<dbReference type="GO" id="GO:0120518">
    <property type="term" value="F:protein N-terminal-methionine acetyltransferase activity"/>
    <property type="evidence" value="ECO:0007669"/>
    <property type="project" value="UniProtKB-EC"/>
</dbReference>
<protein>
    <recommendedName>
        <fullName evidence="8">N-alpha-acetyltransferase 60</fullName>
        <ecNumber evidence="7">2.3.1.259</ecNumber>
        <ecNumber evidence="1">2.3.1.48</ecNumber>
    </recommendedName>
</protein>
<name>A0A8H5BMD6_9AGAR</name>
<dbReference type="InterPro" id="IPR016181">
    <property type="entry name" value="Acyl_CoA_acyltransferase"/>
</dbReference>
<dbReference type="GO" id="GO:0007059">
    <property type="term" value="P:chromosome segregation"/>
    <property type="evidence" value="ECO:0007669"/>
    <property type="project" value="UniProtKB-KW"/>
</dbReference>
<dbReference type="InterPro" id="IPR000182">
    <property type="entry name" value="GNAT_dom"/>
</dbReference>
<evidence type="ECO:0000256" key="7">
    <source>
        <dbReference type="ARBA" id="ARBA00026111"/>
    </source>
</evidence>
<evidence type="ECO:0000256" key="3">
    <source>
        <dbReference type="ARBA" id="ARBA00022829"/>
    </source>
</evidence>
<comment type="catalytic activity">
    <reaction evidence="10">
        <text>N-terminal L-methionyl-[transmembrane protein] + acetyl-CoA = N-terminal N(alpha)-acetyl-L-methionyl-[transmembrane protein] + CoA + H(+)</text>
        <dbReference type="Rhea" id="RHEA:50604"/>
        <dbReference type="Rhea" id="RHEA-COMP:12745"/>
        <dbReference type="Rhea" id="RHEA-COMP:12746"/>
        <dbReference type="ChEBI" id="CHEBI:15378"/>
        <dbReference type="ChEBI" id="CHEBI:57287"/>
        <dbReference type="ChEBI" id="CHEBI:57288"/>
        <dbReference type="ChEBI" id="CHEBI:64731"/>
        <dbReference type="ChEBI" id="CHEBI:133414"/>
        <dbReference type="EC" id="2.3.1.259"/>
    </reaction>
</comment>
<dbReference type="CDD" id="cd04301">
    <property type="entry name" value="NAT_SF"/>
    <property type="match status" value="1"/>
</dbReference>
<keyword evidence="4" id="KW-0156">Chromatin regulator</keyword>
<evidence type="ECO:0000259" key="11">
    <source>
        <dbReference type="PROSITE" id="PS51186"/>
    </source>
</evidence>
<evidence type="ECO:0000313" key="13">
    <source>
        <dbReference type="Proteomes" id="UP000541558"/>
    </source>
</evidence>
<evidence type="ECO:0000256" key="6">
    <source>
        <dbReference type="ARBA" id="ARBA00025774"/>
    </source>
</evidence>
<dbReference type="Pfam" id="PF00583">
    <property type="entry name" value="Acetyltransf_1"/>
    <property type="match status" value="1"/>
</dbReference>
<organism evidence="12 13">
    <name type="scientific">Ephemerocybe angulata</name>
    <dbReference type="NCBI Taxonomy" id="980116"/>
    <lineage>
        <taxon>Eukaryota</taxon>
        <taxon>Fungi</taxon>
        <taxon>Dikarya</taxon>
        <taxon>Basidiomycota</taxon>
        <taxon>Agaricomycotina</taxon>
        <taxon>Agaricomycetes</taxon>
        <taxon>Agaricomycetidae</taxon>
        <taxon>Agaricales</taxon>
        <taxon>Agaricineae</taxon>
        <taxon>Psathyrellaceae</taxon>
        <taxon>Ephemerocybe</taxon>
    </lineage>
</organism>
<dbReference type="Gene3D" id="3.40.630.30">
    <property type="match status" value="1"/>
</dbReference>
<dbReference type="PANTHER" id="PTHR14744:SF15">
    <property type="entry name" value="N-ALPHA-ACETYLTRANSFERASE 60"/>
    <property type="match status" value="1"/>
</dbReference>
<sequence length="159" mass="17322">MEIRPLRSHDLVHVRELHRKLLPVAYPPAFFLQLLIVPDRLCLVAADAGVPVAFVSAALHGIDAIAPRSPRIELLTLGVAPAYQHSGLASLLVRRIHDALRLKTRPDAAVVTSAHVATTNARAIAFYQHLGLYVIPEVLQGFYRTASGPKDAFLVMGVL</sequence>
<dbReference type="GO" id="GO:0000139">
    <property type="term" value="C:Golgi membrane"/>
    <property type="evidence" value="ECO:0007669"/>
    <property type="project" value="TreeGrafter"/>
</dbReference>
<evidence type="ECO:0000256" key="8">
    <source>
        <dbReference type="ARBA" id="ARBA00026144"/>
    </source>
</evidence>
<keyword evidence="13" id="KW-1185">Reference proteome</keyword>
<dbReference type="AlphaFoldDB" id="A0A8H5BMD6"/>
<evidence type="ECO:0000256" key="2">
    <source>
        <dbReference type="ARBA" id="ARBA00022679"/>
    </source>
</evidence>
<dbReference type="OrthoDB" id="47374at2759"/>
<reference evidence="12 13" key="1">
    <citation type="journal article" date="2020" name="ISME J.">
        <title>Uncovering the hidden diversity of litter-decomposition mechanisms in mushroom-forming fungi.</title>
        <authorList>
            <person name="Floudas D."/>
            <person name="Bentzer J."/>
            <person name="Ahren D."/>
            <person name="Johansson T."/>
            <person name="Persson P."/>
            <person name="Tunlid A."/>
        </authorList>
    </citation>
    <scope>NUCLEOTIDE SEQUENCE [LARGE SCALE GENOMIC DNA]</scope>
    <source>
        <strain evidence="12 13">CBS 175.51</strain>
    </source>
</reference>
<dbReference type="PANTHER" id="PTHR14744">
    <property type="entry name" value="N-ALPHA-ACETYLTRANSFERASE 60"/>
    <property type="match status" value="1"/>
</dbReference>
<comment type="catalytic activity">
    <reaction evidence="9">
        <text>L-lysyl-[protein] + acetyl-CoA = N(6)-acetyl-L-lysyl-[protein] + CoA + H(+)</text>
        <dbReference type="Rhea" id="RHEA:45948"/>
        <dbReference type="Rhea" id="RHEA-COMP:9752"/>
        <dbReference type="Rhea" id="RHEA-COMP:10731"/>
        <dbReference type="ChEBI" id="CHEBI:15378"/>
        <dbReference type="ChEBI" id="CHEBI:29969"/>
        <dbReference type="ChEBI" id="CHEBI:57287"/>
        <dbReference type="ChEBI" id="CHEBI:57288"/>
        <dbReference type="ChEBI" id="CHEBI:61930"/>
        <dbReference type="EC" id="2.3.1.48"/>
    </reaction>
</comment>
<evidence type="ECO:0000256" key="1">
    <source>
        <dbReference type="ARBA" id="ARBA00013184"/>
    </source>
</evidence>
<dbReference type="Proteomes" id="UP000541558">
    <property type="component" value="Unassembled WGS sequence"/>
</dbReference>
<dbReference type="SUPFAM" id="SSF55729">
    <property type="entry name" value="Acyl-CoA N-acyltransferases (Nat)"/>
    <property type="match status" value="1"/>
</dbReference>
<accession>A0A8H5BMD6</accession>
<dbReference type="EMBL" id="JAACJK010000163">
    <property type="protein sequence ID" value="KAF5326045.1"/>
    <property type="molecule type" value="Genomic_DNA"/>
</dbReference>
<evidence type="ECO:0000256" key="4">
    <source>
        <dbReference type="ARBA" id="ARBA00022853"/>
    </source>
</evidence>
<evidence type="ECO:0000256" key="9">
    <source>
        <dbReference type="ARBA" id="ARBA00048017"/>
    </source>
</evidence>
<keyword evidence="5" id="KW-0012">Acyltransferase</keyword>
<dbReference type="EC" id="2.3.1.259" evidence="7"/>
<comment type="caution">
    <text evidence="12">The sequence shown here is derived from an EMBL/GenBank/DDBJ whole genome shotgun (WGS) entry which is preliminary data.</text>
</comment>
<keyword evidence="2" id="KW-0808">Transferase</keyword>
<evidence type="ECO:0000313" key="12">
    <source>
        <dbReference type="EMBL" id="KAF5326045.1"/>
    </source>
</evidence>
<keyword evidence="3" id="KW-0159">Chromosome partition</keyword>
<dbReference type="EC" id="2.3.1.48" evidence="1"/>
<dbReference type="InterPro" id="IPR045141">
    <property type="entry name" value="NAA60-like"/>
</dbReference>
<proteinExistence type="inferred from homology"/>
<gene>
    <name evidence="12" type="ORF">D9611_000095</name>
</gene>
<dbReference type="GO" id="GO:0004402">
    <property type="term" value="F:histone acetyltransferase activity"/>
    <property type="evidence" value="ECO:0007669"/>
    <property type="project" value="TreeGrafter"/>
</dbReference>
<dbReference type="PROSITE" id="PS51186">
    <property type="entry name" value="GNAT"/>
    <property type="match status" value="1"/>
</dbReference>
<evidence type="ECO:0000256" key="10">
    <source>
        <dbReference type="ARBA" id="ARBA00048848"/>
    </source>
</evidence>
<comment type="similarity">
    <text evidence="6">Belongs to the acetyltransferase family. NAA60 subfamily.</text>
</comment>
<evidence type="ECO:0000256" key="5">
    <source>
        <dbReference type="ARBA" id="ARBA00023315"/>
    </source>
</evidence>
<feature type="domain" description="N-acetyltransferase" evidence="11">
    <location>
        <begin position="1"/>
        <end position="159"/>
    </location>
</feature>